<evidence type="ECO:0000313" key="2">
    <source>
        <dbReference type="Proteomes" id="UP000077734"/>
    </source>
</evidence>
<name>A0AA91DCY6_9GAMM</name>
<dbReference type="Proteomes" id="UP000077734">
    <property type="component" value="Unassembled WGS sequence"/>
</dbReference>
<organism evidence="1 2">
    <name type="scientific">Methylomonas koyamae</name>
    <dbReference type="NCBI Taxonomy" id="702114"/>
    <lineage>
        <taxon>Bacteria</taxon>
        <taxon>Pseudomonadati</taxon>
        <taxon>Pseudomonadota</taxon>
        <taxon>Gammaproteobacteria</taxon>
        <taxon>Methylococcales</taxon>
        <taxon>Methylococcaceae</taxon>
        <taxon>Methylomonas</taxon>
    </lineage>
</organism>
<dbReference type="Gene3D" id="1.10.645.10">
    <property type="entry name" value="Cytochrome-c3 Hydrogenase, chain B"/>
    <property type="match status" value="1"/>
</dbReference>
<comment type="caution">
    <text evidence="1">The sequence shown here is derived from an EMBL/GenBank/DDBJ whole genome shotgun (WGS) entry which is preliminary data.</text>
</comment>
<proteinExistence type="predicted"/>
<gene>
    <name evidence="1" type="ORF">A1356_13600</name>
</gene>
<dbReference type="EMBL" id="LUUL01000081">
    <property type="protein sequence ID" value="OAI25493.1"/>
    <property type="molecule type" value="Genomic_DNA"/>
</dbReference>
<sequence>MPICPPAAWQSVLLVLRQILLTIAEYVAYTCAVAPFTNRSVPLAKREESISVPSKTCWPRIVSSRPDAAKVVLGKTGEQVLKMVPLVFTLCGNAQTFVALSACRAALGGGTEFGAEADWRMLVAMESLGEHPWRILLDWPALLVRLDRQHRSALFTEDRKLLPRICSEIVALLDQAVLGENL</sequence>
<dbReference type="AlphaFoldDB" id="A0AA91DCY6"/>
<evidence type="ECO:0000313" key="1">
    <source>
        <dbReference type="EMBL" id="OAI25493.1"/>
    </source>
</evidence>
<reference evidence="1 2" key="1">
    <citation type="submission" date="2016-03" db="EMBL/GenBank/DDBJ databases">
        <authorList>
            <person name="Heylen K."/>
            <person name="De Vos P."/>
            <person name="Vekeman B."/>
        </authorList>
    </citation>
    <scope>NUCLEOTIDE SEQUENCE [LARGE SCALE GENOMIC DNA]</scope>
    <source>
        <strain evidence="1 2">R-49807</strain>
    </source>
</reference>
<protein>
    <submittedName>
        <fullName evidence="1">Uncharacterized protein</fullName>
    </submittedName>
</protein>
<accession>A0AA91DCY6</accession>
<keyword evidence="2" id="KW-1185">Reference proteome</keyword>
<dbReference type="InterPro" id="IPR029014">
    <property type="entry name" value="NiFe-Hase_large"/>
</dbReference>